<evidence type="ECO:0000313" key="2">
    <source>
        <dbReference type="Proteomes" id="UP000596660"/>
    </source>
</evidence>
<protein>
    <submittedName>
        <fullName evidence="1">Uncharacterized protein</fullName>
    </submittedName>
</protein>
<reference evidence="1" key="2">
    <citation type="submission" date="2021-03" db="UniProtKB">
        <authorList>
            <consortium name="EnsemblPlants"/>
        </authorList>
    </citation>
    <scope>IDENTIFICATION</scope>
</reference>
<proteinExistence type="predicted"/>
<sequence length="106" mass="12016">MKGIKEDARQAWKVMHVEDVKVEPFPEVTVCDADRGKIKAFHDDPMVFILKVANLKVERVLIDTGRSSDIISLACLKNFKFPKNSFNDISHPLVVLEGVLSIHWAE</sequence>
<accession>A0A803N0C8</accession>
<keyword evidence="2" id="KW-1185">Reference proteome</keyword>
<name>A0A803N0C8_CHEQI</name>
<dbReference type="Proteomes" id="UP000596660">
    <property type="component" value="Unplaced"/>
</dbReference>
<reference evidence="1" key="1">
    <citation type="journal article" date="2017" name="Nature">
        <title>The genome of Chenopodium quinoa.</title>
        <authorList>
            <person name="Jarvis D.E."/>
            <person name="Ho Y.S."/>
            <person name="Lightfoot D.J."/>
            <person name="Schmoeckel S.M."/>
            <person name="Li B."/>
            <person name="Borm T.J.A."/>
            <person name="Ohyanagi H."/>
            <person name="Mineta K."/>
            <person name="Michell C.T."/>
            <person name="Saber N."/>
            <person name="Kharbatia N.M."/>
            <person name="Rupper R.R."/>
            <person name="Sharp A.R."/>
            <person name="Dally N."/>
            <person name="Boughton B.A."/>
            <person name="Woo Y.H."/>
            <person name="Gao G."/>
            <person name="Schijlen E.G.W.M."/>
            <person name="Guo X."/>
            <person name="Momin A.A."/>
            <person name="Negrao S."/>
            <person name="Al-Babili S."/>
            <person name="Gehring C."/>
            <person name="Roessner U."/>
            <person name="Jung C."/>
            <person name="Murphy K."/>
            <person name="Arold S.T."/>
            <person name="Gojobori T."/>
            <person name="van der Linden C.G."/>
            <person name="van Loo E.N."/>
            <person name="Jellen E.N."/>
            <person name="Maughan P.J."/>
            <person name="Tester M."/>
        </authorList>
    </citation>
    <scope>NUCLEOTIDE SEQUENCE [LARGE SCALE GENOMIC DNA]</scope>
    <source>
        <strain evidence="1">cv. PI 614886</strain>
    </source>
</reference>
<organism evidence="1 2">
    <name type="scientific">Chenopodium quinoa</name>
    <name type="common">Quinoa</name>
    <dbReference type="NCBI Taxonomy" id="63459"/>
    <lineage>
        <taxon>Eukaryota</taxon>
        <taxon>Viridiplantae</taxon>
        <taxon>Streptophyta</taxon>
        <taxon>Embryophyta</taxon>
        <taxon>Tracheophyta</taxon>
        <taxon>Spermatophyta</taxon>
        <taxon>Magnoliopsida</taxon>
        <taxon>eudicotyledons</taxon>
        <taxon>Gunneridae</taxon>
        <taxon>Pentapetalae</taxon>
        <taxon>Caryophyllales</taxon>
        <taxon>Chenopodiaceae</taxon>
        <taxon>Chenopodioideae</taxon>
        <taxon>Atripliceae</taxon>
        <taxon>Chenopodium</taxon>
    </lineage>
</organism>
<dbReference type="EnsemblPlants" id="AUR62038412-RA">
    <property type="protein sequence ID" value="AUR62038412-RA:cds"/>
    <property type="gene ID" value="AUR62038412"/>
</dbReference>
<dbReference type="Gramene" id="AUR62038412-RA">
    <property type="protein sequence ID" value="AUR62038412-RA:cds"/>
    <property type="gene ID" value="AUR62038412"/>
</dbReference>
<dbReference type="AlphaFoldDB" id="A0A803N0C8"/>
<evidence type="ECO:0000313" key="1">
    <source>
        <dbReference type="EnsemblPlants" id="AUR62038412-RA:cds"/>
    </source>
</evidence>